<evidence type="ECO:0000313" key="2">
    <source>
        <dbReference type="Proteomes" id="UP001172083"/>
    </source>
</evidence>
<keyword evidence="2" id="KW-1185">Reference proteome</keyword>
<proteinExistence type="predicted"/>
<sequence>MEDLKVSEDYKKAFNYADMICSYAPESLKEIKIPEKQSSEFLKGFQDRITQYEKEKKKEAIKYFSPEKLREKYGLSDPEKDRTKSIEKEK</sequence>
<protein>
    <submittedName>
        <fullName evidence="1">Uncharacterized protein</fullName>
    </submittedName>
</protein>
<dbReference type="EMBL" id="JAUJEB010000005">
    <property type="protein sequence ID" value="MDN5215045.1"/>
    <property type="molecule type" value="Genomic_DNA"/>
</dbReference>
<comment type="caution">
    <text evidence="1">The sequence shown here is derived from an EMBL/GenBank/DDBJ whole genome shotgun (WGS) entry which is preliminary data.</text>
</comment>
<evidence type="ECO:0000313" key="1">
    <source>
        <dbReference type="EMBL" id="MDN5215045.1"/>
    </source>
</evidence>
<name>A0ABT8LE45_9BACT</name>
<organism evidence="1 2">
    <name type="scientific">Agaribacillus aureus</name>
    <dbReference type="NCBI Taxonomy" id="3051825"/>
    <lineage>
        <taxon>Bacteria</taxon>
        <taxon>Pseudomonadati</taxon>
        <taxon>Bacteroidota</taxon>
        <taxon>Cytophagia</taxon>
        <taxon>Cytophagales</taxon>
        <taxon>Splendidivirgaceae</taxon>
        <taxon>Agaribacillus</taxon>
    </lineage>
</organism>
<gene>
    <name evidence="1" type="ORF">QQ020_23390</name>
</gene>
<dbReference type="RefSeq" id="WP_346760383.1">
    <property type="nucleotide sequence ID" value="NZ_JAUJEB010000005.1"/>
</dbReference>
<accession>A0ABT8LE45</accession>
<reference evidence="1" key="1">
    <citation type="submission" date="2023-06" db="EMBL/GenBank/DDBJ databases">
        <title>Genomic of Agaribacillus aureum.</title>
        <authorList>
            <person name="Wang G."/>
        </authorList>
    </citation>
    <scope>NUCLEOTIDE SEQUENCE</scope>
    <source>
        <strain evidence="1">BMA12</strain>
    </source>
</reference>
<dbReference type="Proteomes" id="UP001172083">
    <property type="component" value="Unassembled WGS sequence"/>
</dbReference>